<protein>
    <submittedName>
        <fullName evidence="1">Uncharacterized protein</fullName>
    </submittedName>
</protein>
<evidence type="ECO:0000313" key="2">
    <source>
        <dbReference type="Proteomes" id="UP000800200"/>
    </source>
</evidence>
<name>A0A6A6DN82_9PEZI</name>
<dbReference type="Proteomes" id="UP000800200">
    <property type="component" value="Unassembled WGS sequence"/>
</dbReference>
<reference evidence="1" key="1">
    <citation type="journal article" date="2020" name="Stud. Mycol.">
        <title>101 Dothideomycetes genomes: a test case for predicting lifestyles and emergence of pathogens.</title>
        <authorList>
            <person name="Haridas S."/>
            <person name="Albert R."/>
            <person name="Binder M."/>
            <person name="Bloem J."/>
            <person name="Labutti K."/>
            <person name="Salamov A."/>
            <person name="Andreopoulos B."/>
            <person name="Baker S."/>
            <person name="Barry K."/>
            <person name="Bills G."/>
            <person name="Bluhm B."/>
            <person name="Cannon C."/>
            <person name="Castanera R."/>
            <person name="Culley D."/>
            <person name="Daum C."/>
            <person name="Ezra D."/>
            <person name="Gonzalez J."/>
            <person name="Henrissat B."/>
            <person name="Kuo A."/>
            <person name="Liang C."/>
            <person name="Lipzen A."/>
            <person name="Lutzoni F."/>
            <person name="Magnuson J."/>
            <person name="Mondo S."/>
            <person name="Nolan M."/>
            <person name="Ohm R."/>
            <person name="Pangilinan J."/>
            <person name="Park H.-J."/>
            <person name="Ramirez L."/>
            <person name="Alfaro M."/>
            <person name="Sun H."/>
            <person name="Tritt A."/>
            <person name="Yoshinaga Y."/>
            <person name="Zwiers L.-H."/>
            <person name="Turgeon B."/>
            <person name="Goodwin S."/>
            <person name="Spatafora J."/>
            <person name="Crous P."/>
            <person name="Grigoriev I."/>
        </authorList>
    </citation>
    <scope>NUCLEOTIDE SEQUENCE</scope>
    <source>
        <strain evidence="1">CBS 207.26</strain>
    </source>
</reference>
<organism evidence="1 2">
    <name type="scientific">Zopfia rhizophila CBS 207.26</name>
    <dbReference type="NCBI Taxonomy" id="1314779"/>
    <lineage>
        <taxon>Eukaryota</taxon>
        <taxon>Fungi</taxon>
        <taxon>Dikarya</taxon>
        <taxon>Ascomycota</taxon>
        <taxon>Pezizomycotina</taxon>
        <taxon>Dothideomycetes</taxon>
        <taxon>Dothideomycetes incertae sedis</taxon>
        <taxon>Zopfiaceae</taxon>
        <taxon>Zopfia</taxon>
    </lineage>
</organism>
<proteinExistence type="predicted"/>
<evidence type="ECO:0000313" key="1">
    <source>
        <dbReference type="EMBL" id="KAF2180515.1"/>
    </source>
</evidence>
<gene>
    <name evidence="1" type="ORF">K469DRAFT_714493</name>
</gene>
<sequence>MQHMLAGMAQHIHSRHTTHLSIPLFIKPALYRLMTLQDGKPDVDKFCKIFTSIQAV</sequence>
<dbReference type="AlphaFoldDB" id="A0A6A6DN82"/>
<dbReference type="EMBL" id="ML994657">
    <property type="protein sequence ID" value="KAF2180515.1"/>
    <property type="molecule type" value="Genomic_DNA"/>
</dbReference>
<accession>A0A6A6DN82</accession>
<keyword evidence="2" id="KW-1185">Reference proteome</keyword>